<evidence type="ECO:0000256" key="1">
    <source>
        <dbReference type="ARBA" id="ARBA00022450"/>
    </source>
</evidence>
<name>A0A0H2RPG6_9AGAM</name>
<keyword evidence="2" id="KW-0597">Phosphoprotein</keyword>
<sequence>MVPQTANLEAKLLLPPTPRTQALSSATFKAPPLDGSLSISEIYDWHGENSKEHPLFVYSDASGNLRTIQWFEAVRAIHRAGRLVKSRVSDDDGGEGTVIAILANADTITFFTFIMGIVRAGYVAFPISTRNSAAAIEHLLNKIQVTHMLVGREHALQSLASDSLESVSNKPKVSTMPCFEDIYSSSEPPFTLPPNKVDFEKPAIILHSSGSTAFPRPIVWKQSYMLQLSLSPLFGQRDLTGVRFGCHSIPMFHAMGALQITWAASCGHVVGSFEPQSPAVVPTPEAVIKGARDTKCNFIYCVPSFVEHWSRNPECVAHLQTIDGVMFGGGPLNKVVGDDLTRKGVTLFVLYGSTECGAHNMVLPREVDNDWDYFYVPEHINASYIPNEIGNVEFVIASNSFLTPCIFNTKVDNADAYAVGDFLTPHPSKPGFFRYFGRADDQIIHSTGEKTNPGPLGNILNQSPLVQMTVMFGEGKFHAGVLIDPKPEYKINQTNVEELVLFRQRIWYFIEKLNEHAPQHSRVFKEMIIVSKPSKPFTYTAKSSARRQAIIKEYAAEIEELYASVDESTQSDLVPPDDWVLNNVLPFVRKIILDVIHRSISDEDDIFQHGCDSLQATWIRNTLMSGLTRSDKQVSNIPMNFVYENPSIAGLASFISQIAGSTADGSAVCSPSTISKEVEMANMVAKYSSDFPQHHPVFDNVRGSEAHVVILTGSTGGLGCVLLEKLLSCVQVSMVYALNRPSSKNLRARQESVLQERGIDVSIINSPKLILLECNVNEPQFGLSTDLFNEMQKTVTHIVHNAYNVNFNMALSTFESNVSGLRKLMDFALASPRQETPRFIFTSSVGIVHNCAEQPPVSETLVDASSAVWSGYSESKWVCEQILANAASETSLKPIIIRVDQLSGMSTNGFWTVRDWVPAIFTSSVHVGSLPGTDGTVSWIPIDTAAQAVVEMRDAEYQVLHISHPNPTKWSTIVKHASQLLDIPTVSFDDWLSNLDTVPCPASAACAEDLEQMSTKNPALQLRGFLQSLAPSSDPAAESDPVEEAFGAKRLSLEKSAMASPTLRNRCPPLSFSDVRNWLLCLGLKVQTS</sequence>
<feature type="domain" description="AMP-dependent synthetase/ligase" evidence="3">
    <location>
        <begin position="94"/>
        <end position="366"/>
    </location>
</feature>
<dbReference type="Gene3D" id="1.10.1200.10">
    <property type="entry name" value="ACP-like"/>
    <property type="match status" value="1"/>
</dbReference>
<dbReference type="Gene3D" id="3.40.50.720">
    <property type="entry name" value="NAD(P)-binding Rossmann-like Domain"/>
    <property type="match status" value="1"/>
</dbReference>
<dbReference type="Pfam" id="PF00501">
    <property type="entry name" value="AMP-binding"/>
    <property type="match status" value="1"/>
</dbReference>
<keyword evidence="1" id="KW-0596">Phosphopantetheine</keyword>
<protein>
    <submittedName>
        <fullName evidence="5">Acetyl-CoA synthetase-like protein</fullName>
    </submittedName>
</protein>
<evidence type="ECO:0000313" key="6">
    <source>
        <dbReference type="Proteomes" id="UP000053477"/>
    </source>
</evidence>
<dbReference type="PANTHER" id="PTHR43439:SF2">
    <property type="entry name" value="ENZYME, PUTATIVE (JCVI)-RELATED"/>
    <property type="match status" value="1"/>
</dbReference>
<dbReference type="Pfam" id="PF07993">
    <property type="entry name" value="NAD_binding_4"/>
    <property type="match status" value="1"/>
</dbReference>
<dbReference type="STRING" id="27342.A0A0H2RPG6"/>
<dbReference type="SUPFAM" id="SSF56801">
    <property type="entry name" value="Acetyl-CoA synthetase-like"/>
    <property type="match status" value="1"/>
</dbReference>
<keyword evidence="6" id="KW-1185">Reference proteome</keyword>
<dbReference type="InterPro" id="IPR000873">
    <property type="entry name" value="AMP-dep_synth/lig_dom"/>
</dbReference>
<evidence type="ECO:0000313" key="5">
    <source>
        <dbReference type="EMBL" id="KLO13764.1"/>
    </source>
</evidence>
<dbReference type="PANTHER" id="PTHR43439">
    <property type="entry name" value="PHENYLACETATE-COENZYME A LIGASE"/>
    <property type="match status" value="1"/>
</dbReference>
<evidence type="ECO:0000259" key="3">
    <source>
        <dbReference type="Pfam" id="PF00501"/>
    </source>
</evidence>
<proteinExistence type="predicted"/>
<dbReference type="Gene3D" id="3.40.50.12780">
    <property type="entry name" value="N-terminal domain of ligase-like"/>
    <property type="match status" value="1"/>
</dbReference>
<dbReference type="OrthoDB" id="429813at2759"/>
<dbReference type="AlphaFoldDB" id="A0A0H2RPG6"/>
<dbReference type="InterPro" id="IPR036736">
    <property type="entry name" value="ACP-like_sf"/>
</dbReference>
<dbReference type="SUPFAM" id="SSF51735">
    <property type="entry name" value="NAD(P)-binding Rossmann-fold domains"/>
    <property type="match status" value="1"/>
</dbReference>
<dbReference type="InParanoid" id="A0A0H2RPG6"/>
<dbReference type="EMBL" id="KQ085954">
    <property type="protein sequence ID" value="KLO13764.1"/>
    <property type="molecule type" value="Genomic_DNA"/>
</dbReference>
<gene>
    <name evidence="5" type="ORF">SCHPADRAFT_827525</name>
</gene>
<dbReference type="Proteomes" id="UP000053477">
    <property type="component" value="Unassembled WGS sequence"/>
</dbReference>
<dbReference type="InterPro" id="IPR051414">
    <property type="entry name" value="Adenylate-forming_Reductase"/>
</dbReference>
<dbReference type="InterPro" id="IPR013120">
    <property type="entry name" value="FAR_NAD-bd"/>
</dbReference>
<organism evidence="5 6">
    <name type="scientific">Schizopora paradoxa</name>
    <dbReference type="NCBI Taxonomy" id="27342"/>
    <lineage>
        <taxon>Eukaryota</taxon>
        <taxon>Fungi</taxon>
        <taxon>Dikarya</taxon>
        <taxon>Basidiomycota</taxon>
        <taxon>Agaricomycotina</taxon>
        <taxon>Agaricomycetes</taxon>
        <taxon>Hymenochaetales</taxon>
        <taxon>Schizoporaceae</taxon>
        <taxon>Schizopora</taxon>
    </lineage>
</organism>
<accession>A0A0H2RPG6</accession>
<evidence type="ECO:0000259" key="4">
    <source>
        <dbReference type="Pfam" id="PF07993"/>
    </source>
</evidence>
<dbReference type="InterPro" id="IPR036291">
    <property type="entry name" value="NAD(P)-bd_dom_sf"/>
</dbReference>
<feature type="domain" description="Thioester reductase (TE)" evidence="4">
    <location>
        <begin position="711"/>
        <end position="949"/>
    </location>
</feature>
<evidence type="ECO:0000256" key="2">
    <source>
        <dbReference type="ARBA" id="ARBA00022553"/>
    </source>
</evidence>
<dbReference type="InterPro" id="IPR042099">
    <property type="entry name" value="ANL_N_sf"/>
</dbReference>
<dbReference type="Pfam" id="PF23562">
    <property type="entry name" value="AMP-binding_C_3"/>
    <property type="match status" value="1"/>
</dbReference>
<reference evidence="5 6" key="1">
    <citation type="submission" date="2015-04" db="EMBL/GenBank/DDBJ databases">
        <title>Complete genome sequence of Schizopora paradoxa KUC8140, a cosmopolitan wood degrader in East Asia.</title>
        <authorList>
            <consortium name="DOE Joint Genome Institute"/>
            <person name="Min B."/>
            <person name="Park H."/>
            <person name="Jang Y."/>
            <person name="Kim J.-J."/>
            <person name="Kim K.H."/>
            <person name="Pangilinan J."/>
            <person name="Lipzen A."/>
            <person name="Riley R."/>
            <person name="Grigoriev I.V."/>
            <person name="Spatafora J.W."/>
            <person name="Choi I.-G."/>
        </authorList>
    </citation>
    <scope>NUCLEOTIDE SEQUENCE [LARGE SCALE GENOMIC DNA]</scope>
    <source>
        <strain evidence="5 6">KUC8140</strain>
    </source>
</reference>